<dbReference type="InterPro" id="IPR021333">
    <property type="entry name" value="DUF2946"/>
</dbReference>
<name>A0AAQ1PBR3_9PSED</name>
<accession>A0AAQ1PBR3</accession>
<dbReference type="EMBL" id="OPYN01000164">
    <property type="protein sequence ID" value="SPO62178.1"/>
    <property type="molecule type" value="Genomic_DNA"/>
</dbReference>
<keyword evidence="1" id="KW-0472">Membrane</keyword>
<sequence>MCRDGLQGSPKISIPKHYPTVRPDGRFAVMKTTRHTRTLTAWTLYASVLFSLVLCGLHHGQMGGLRLAGLEGGFCSINSEHGVAIDLDSAGGDQHMAQLDCPVCSSFGLAVPLSSGGWSFTPAQAVASSPNVVRSWAQPPPRYQRPALNPRASPVAFPAAVLHFA</sequence>
<evidence type="ECO:0000256" key="1">
    <source>
        <dbReference type="SAM" id="Phobius"/>
    </source>
</evidence>
<gene>
    <name evidence="2" type="ORF">JV551A3_V1_1640254</name>
</gene>
<protein>
    <recommendedName>
        <fullName evidence="4">DUF2946 domain-containing protein</fullName>
    </recommendedName>
</protein>
<evidence type="ECO:0000313" key="3">
    <source>
        <dbReference type="Proteomes" id="UP000294335"/>
    </source>
</evidence>
<keyword evidence="3" id="KW-1185">Reference proteome</keyword>
<dbReference type="AlphaFoldDB" id="A0AAQ1PBR3"/>
<keyword evidence="1" id="KW-0812">Transmembrane</keyword>
<proteinExistence type="predicted"/>
<organism evidence="2 3">
    <name type="scientific">Pseudomonas inefficax</name>
    <dbReference type="NCBI Taxonomy" id="2078786"/>
    <lineage>
        <taxon>Bacteria</taxon>
        <taxon>Pseudomonadati</taxon>
        <taxon>Pseudomonadota</taxon>
        <taxon>Gammaproteobacteria</taxon>
        <taxon>Pseudomonadales</taxon>
        <taxon>Pseudomonadaceae</taxon>
        <taxon>Pseudomonas</taxon>
    </lineage>
</organism>
<evidence type="ECO:0000313" key="2">
    <source>
        <dbReference type="EMBL" id="SPO62178.1"/>
    </source>
</evidence>
<comment type="caution">
    <text evidence="2">The sequence shown here is derived from an EMBL/GenBank/DDBJ whole genome shotgun (WGS) entry which is preliminary data.</text>
</comment>
<feature type="transmembrane region" description="Helical" evidence="1">
    <location>
        <begin position="39"/>
        <end position="57"/>
    </location>
</feature>
<evidence type="ECO:0008006" key="4">
    <source>
        <dbReference type="Google" id="ProtNLM"/>
    </source>
</evidence>
<dbReference type="Pfam" id="PF11162">
    <property type="entry name" value="DUF2946"/>
    <property type="match status" value="1"/>
</dbReference>
<keyword evidence="1" id="KW-1133">Transmembrane helix</keyword>
<dbReference type="Proteomes" id="UP000294335">
    <property type="component" value="Unassembled WGS sequence"/>
</dbReference>
<reference evidence="2 3" key="1">
    <citation type="submission" date="2018-02" db="EMBL/GenBank/DDBJ databases">
        <authorList>
            <person name="Dubost A."/>
        </authorList>
    </citation>
    <scope>NUCLEOTIDE SEQUENCE [LARGE SCALE GENOMIC DNA]</scope>
    <source>
        <strain evidence="3">JV551A3</strain>
    </source>
</reference>